<evidence type="ECO:0000256" key="2">
    <source>
        <dbReference type="ARBA" id="ARBA00022517"/>
    </source>
</evidence>
<organism evidence="10 11">
    <name type="scientific">Ascodesmis nigricans</name>
    <dbReference type="NCBI Taxonomy" id="341454"/>
    <lineage>
        <taxon>Eukaryota</taxon>
        <taxon>Fungi</taxon>
        <taxon>Dikarya</taxon>
        <taxon>Ascomycota</taxon>
        <taxon>Pezizomycotina</taxon>
        <taxon>Pezizomycetes</taxon>
        <taxon>Pezizales</taxon>
        <taxon>Ascodesmidaceae</taxon>
        <taxon>Ascodesmis</taxon>
    </lineage>
</organism>
<dbReference type="EMBL" id="ML220114">
    <property type="protein sequence ID" value="TGZ82773.1"/>
    <property type="molecule type" value="Genomic_DNA"/>
</dbReference>
<evidence type="ECO:0000259" key="9">
    <source>
        <dbReference type="Pfam" id="PF24779"/>
    </source>
</evidence>
<keyword evidence="3" id="KW-0698">rRNA processing</keyword>
<dbReference type="Gene3D" id="3.40.50.1010">
    <property type="entry name" value="5'-nuclease"/>
    <property type="match status" value="1"/>
</dbReference>
<proteinExistence type="inferred from homology"/>
<evidence type="ECO:0000256" key="8">
    <source>
        <dbReference type="SAM" id="MobiDB-lite"/>
    </source>
</evidence>
<sequence>MRGKRSKAYKKLMTQYHHVFGFREPYQVLVDSQMIQEAAKCTMDLAPALERTLRGTVKPMITQCSIRHLYTCDLPNKQQLIETAKTFTRRKCGHHELETPLTETECFDACVNIKGENKHRYCVAVQDREVRAKMRDIPGVPMIVINRSVMILEPMTEKSLFKKDSMERKKFREGIVDARVAVHGEKKKKKKRKGPSGPNPLSVKKKKPKPTQGQDRSKPAEGEQDGAAKKRRKRKHGKAGEGAPQSAAQPAP</sequence>
<keyword evidence="2" id="KW-0690">Ribosome biogenesis</keyword>
<comment type="function">
    <text evidence="5">Involved in rRNA-processing and ribosome biogenesis.</text>
</comment>
<evidence type="ECO:0000256" key="6">
    <source>
        <dbReference type="ARBA" id="ARBA00038503"/>
    </source>
</evidence>
<evidence type="ECO:0000256" key="3">
    <source>
        <dbReference type="ARBA" id="ARBA00022552"/>
    </source>
</evidence>
<feature type="region of interest" description="Disordered" evidence="8">
    <location>
        <begin position="178"/>
        <end position="252"/>
    </location>
</feature>
<dbReference type="GO" id="GO:0032040">
    <property type="term" value="C:small-subunit processome"/>
    <property type="evidence" value="ECO:0007669"/>
    <property type="project" value="InterPro"/>
</dbReference>
<dbReference type="InterPro" id="IPR029060">
    <property type="entry name" value="PIN-like_dom_sf"/>
</dbReference>
<protein>
    <recommendedName>
        <fullName evidence="7">U three protein 23</fullName>
    </recommendedName>
</protein>
<feature type="compositionally biased region" description="Basic residues" evidence="8">
    <location>
        <begin position="185"/>
        <end position="194"/>
    </location>
</feature>
<dbReference type="FunFam" id="3.40.50.1010:FF:000006">
    <property type="entry name" value="rRNA-processing protein UTP23 homolog"/>
    <property type="match status" value="1"/>
</dbReference>
<keyword evidence="11" id="KW-1185">Reference proteome</keyword>
<dbReference type="SUPFAM" id="SSF88723">
    <property type="entry name" value="PIN domain-like"/>
    <property type="match status" value="1"/>
</dbReference>
<evidence type="ECO:0000256" key="1">
    <source>
        <dbReference type="ARBA" id="ARBA00004604"/>
    </source>
</evidence>
<gene>
    <name evidence="10" type="ORF">EX30DRAFT_140590</name>
</gene>
<dbReference type="InterPro" id="IPR057776">
    <property type="entry name" value="UTP23_sensor"/>
</dbReference>
<dbReference type="Pfam" id="PF04900">
    <property type="entry name" value="Fcf1"/>
    <property type="match status" value="1"/>
</dbReference>
<evidence type="ECO:0000256" key="4">
    <source>
        <dbReference type="ARBA" id="ARBA00023242"/>
    </source>
</evidence>
<dbReference type="AlphaFoldDB" id="A0A4S2N1A7"/>
<reference evidence="10 11" key="1">
    <citation type="submission" date="2019-04" db="EMBL/GenBank/DDBJ databases">
        <title>Comparative genomics and transcriptomics to analyze fruiting body development in filamentous ascomycetes.</title>
        <authorList>
            <consortium name="DOE Joint Genome Institute"/>
            <person name="Lutkenhaus R."/>
            <person name="Traeger S."/>
            <person name="Breuer J."/>
            <person name="Kuo A."/>
            <person name="Lipzen A."/>
            <person name="Pangilinan J."/>
            <person name="Dilworth D."/>
            <person name="Sandor L."/>
            <person name="Poggeler S."/>
            <person name="Barry K."/>
            <person name="Grigoriev I.V."/>
            <person name="Nowrousian M."/>
        </authorList>
    </citation>
    <scope>NUCLEOTIDE SEQUENCE [LARGE SCALE GENOMIC DNA]</scope>
    <source>
        <strain evidence="10 11">CBS 389.68</strain>
    </source>
</reference>
<dbReference type="Pfam" id="PF24779">
    <property type="entry name" value="UTP23_sensor"/>
    <property type="match status" value="1"/>
</dbReference>
<dbReference type="GO" id="GO:0006364">
    <property type="term" value="P:rRNA processing"/>
    <property type="evidence" value="ECO:0007669"/>
    <property type="project" value="UniProtKB-KW"/>
</dbReference>
<dbReference type="PANTHER" id="PTHR12416">
    <property type="entry name" value="RRNA-PROCESSING PROTEIN UTP23 HOMOLOG"/>
    <property type="match status" value="1"/>
</dbReference>
<dbReference type="Proteomes" id="UP000298138">
    <property type="component" value="Unassembled WGS sequence"/>
</dbReference>
<dbReference type="STRING" id="341454.A0A4S2N1A7"/>
<evidence type="ECO:0000256" key="5">
    <source>
        <dbReference type="ARBA" id="ARBA00037300"/>
    </source>
</evidence>
<name>A0A4S2N1A7_9PEZI</name>
<evidence type="ECO:0000313" key="11">
    <source>
        <dbReference type="Proteomes" id="UP000298138"/>
    </source>
</evidence>
<accession>A0A4S2N1A7</accession>
<dbReference type="CDD" id="cd09865">
    <property type="entry name" value="PIN_ScUtp23p-like"/>
    <property type="match status" value="1"/>
</dbReference>
<evidence type="ECO:0000256" key="7">
    <source>
        <dbReference type="ARBA" id="ARBA00076388"/>
    </source>
</evidence>
<dbReference type="OrthoDB" id="25675at2759"/>
<comment type="subcellular location">
    <subcellularLocation>
        <location evidence="1">Nucleus</location>
        <location evidence="1">Nucleolus</location>
    </subcellularLocation>
</comment>
<dbReference type="InParanoid" id="A0A4S2N1A7"/>
<comment type="similarity">
    <text evidence="6">Belongs to the UTP23/FCF1 family. UTP23 subfamily.</text>
</comment>
<dbReference type="FunCoup" id="A0A4S2N1A7">
    <property type="interactions" value="1024"/>
</dbReference>
<feature type="domain" description="UTP23 sensor motif region" evidence="9">
    <location>
        <begin position="189"/>
        <end position="207"/>
    </location>
</feature>
<dbReference type="InterPro" id="IPR006984">
    <property type="entry name" value="Fcf1/UTP23"/>
</dbReference>
<evidence type="ECO:0000313" key="10">
    <source>
        <dbReference type="EMBL" id="TGZ82773.1"/>
    </source>
</evidence>
<keyword evidence="4" id="KW-0539">Nucleus</keyword>